<keyword evidence="2" id="KW-1185">Reference proteome</keyword>
<gene>
    <name evidence="1" type="ORF">NLG97_g6245</name>
</gene>
<reference evidence="1" key="1">
    <citation type="submission" date="2022-07" db="EMBL/GenBank/DDBJ databases">
        <title>Genome Sequence of Lecanicillium saksenae.</title>
        <authorList>
            <person name="Buettner E."/>
        </authorList>
    </citation>
    <scope>NUCLEOTIDE SEQUENCE</scope>
    <source>
        <strain evidence="1">VT-O1</strain>
    </source>
</reference>
<protein>
    <submittedName>
        <fullName evidence="1">Uncharacterized protein</fullName>
    </submittedName>
</protein>
<evidence type="ECO:0000313" key="2">
    <source>
        <dbReference type="Proteomes" id="UP001148737"/>
    </source>
</evidence>
<comment type="caution">
    <text evidence="1">The sequence shown here is derived from an EMBL/GenBank/DDBJ whole genome shotgun (WGS) entry which is preliminary data.</text>
</comment>
<proteinExistence type="predicted"/>
<accession>A0ACC1QQ64</accession>
<dbReference type="Proteomes" id="UP001148737">
    <property type="component" value="Unassembled WGS sequence"/>
</dbReference>
<name>A0ACC1QQ64_9HYPO</name>
<sequence length="1271" mass="142088">MRLLQRNPGGDYSLTDDLPADKAPPYAILSHTWGPDEVIFADLKKPTAEWQLKGGYRKIEFCAEQAERHGLRHFWVDTCCIDKSNSIELQTAINSMFRWYRDAARCYVYLADVSKSGMSVGGGSSSWEPAFRASRWFSRGWTLQELIAPKLVEFYSQEGAFLGDKSSLESTIRDVTDIPVTALRGAVLSEFTVAERESWVRNRETKYEEDMAYSLLGIFNVFLPLIYGEGKAEAQRRLRDEVQKAAKGSPTNNFCITFSLSDAPETQHFVARMDELGQMRSALGSDGSRRTVVLHGLGGIGKTQLAVAYLKRHRDEYSAIFWMNIKDETSVKQSFVKVSKQILQQYPGARCLDKLGSESDPNGAVEAVKAWLSLPGNTRWLIVFDNYDDAKLSDEENPTGVDLRQYLPSAHQGAVIITTRLSSIDMGHSIRVQKMDSVEDSLEILSSTSSRPNLHEDPDVQKLIDTLDGLPLALASAGAYLKRVSMSVASYLRHYHQSWPKLHGSTPNLGSYKDKTLCTTWLMSYQQVEKQNPLAAHLLRWWAYFDNQDIWFELISHKIKDSPSWFYELGDELAFNDAMGTLHDYGLVEICSRSTNAIGSQGYSIHSCLHAWTTHVLNNEADADLRCLAVNCVAYCAPSKSQAQFWLLERRLLPHVKASCATIEWRDKNLDWAFSNLAVLYVDQDMLIEAEDLQLRALAENERVCGRDHESSLELLDALGCTYGSQGRLKDSERVLLQVVEGKEKVFGPKHPSTLRTLGSLASTLLRGNKTAETEAVYRRLLAAKKERGEIHTSSGISLLHNIAALTGERGELKEAAELFQMVLQWQDRELGASHPTTITTRNNLQRIYVLQGKFQEAECLALPALEDTVKLWGPKSTKTLLALSELGIIHKGLGKLDLAEQMHLLALRGMEEALGANHPEMFKILGNLGNVYVAQGRLEEAEDFCQRALTGNTNVLGLEHPATLFAMQTLGDLYLKQGKAREGEEILQRALKGREKALGAQHTSTLLTLGQLARLYLGQDRITEAEDAFLRELSGYEKVFGSGDYRTLFAVAHLGLVHGKKGELQEAEDMLRRAAEGAEANYGEESSVLVFPTDNLARLCRDQGRLDEAETLYRRVVRCSEKSYGSEHESTLEAFGDLADVHMRQKRFDEAEKMFGAALGGYEQTLTEEARAKNRNAVKAATGMCHCLWEQGRLEEAKSRFEGLRDSLAGFYEPTDGEVSSLEASLRELELAMQGSEKEGGDVGSRAVDRRGGGRKWRKSLSGLFAFRNK</sequence>
<organism evidence="1 2">
    <name type="scientific">Lecanicillium saksenae</name>
    <dbReference type="NCBI Taxonomy" id="468837"/>
    <lineage>
        <taxon>Eukaryota</taxon>
        <taxon>Fungi</taxon>
        <taxon>Dikarya</taxon>
        <taxon>Ascomycota</taxon>
        <taxon>Pezizomycotina</taxon>
        <taxon>Sordariomycetes</taxon>
        <taxon>Hypocreomycetidae</taxon>
        <taxon>Hypocreales</taxon>
        <taxon>Cordycipitaceae</taxon>
        <taxon>Lecanicillium</taxon>
    </lineage>
</organism>
<evidence type="ECO:0000313" key="1">
    <source>
        <dbReference type="EMBL" id="KAJ3488172.1"/>
    </source>
</evidence>
<dbReference type="EMBL" id="JANAKD010000801">
    <property type="protein sequence ID" value="KAJ3488172.1"/>
    <property type="molecule type" value="Genomic_DNA"/>
</dbReference>